<keyword evidence="1" id="KW-0732">Signal</keyword>
<sequence>MENGKVRTLSLALALLVSAAPVYAADVATITLDTAIKAQSSADAPRSDQRRKLEATQRTVTEVRSALMRYYTERRGWPTSASKLTTEVDADGVVYFRGDLSTPFGTLKGAPATGPNGDYFNLTVDMPSGAQREAIAKSVASRIRGLTTTTGFSLPVTTPTSSVIARNFLMRVPADAANPSGNTMAADINMAGHWLKSANFQGSQIDVANMTVSQDVVINRDASIARNVAIGGQLSVVGPSTFTGDVTHNGNLKVNQDLAVAGNSTLNGPVTLNSTLNAKGAATFDGATTFNGASVFNSPARFRGAVVVDAATTFNQAVTSAGLWTANGKITANGGIQGSTADFNKATITGLLDTGSLVVAGDAQLNGNVRVAKDVIAAGNLKAVNGDFSGTLTVTGVTTSGSVRSNNGYYVGTNNYLIADKDGVLYEKGQALSSRYLGINGKAVDADKLDGIDSTQFARQDAANVFSQTNTFNGRVDANAGVYADGKLVVSANGATLYEGGVALASKYLAINGKAADADKLDGIDSTQFARRDAANTLTGYNTFNAGINVYNGILVNGARIASNDGSVLYEGGSALSSKYLGRYDTAVNSNLLDGLDSAAFAKLAANNIFTGANTFNNDITVQGVAVMSRINTLDARVTNVNTRLNTLQNNITTLENWKANCQGLWC</sequence>
<protein>
    <submittedName>
        <fullName evidence="2">Uncharacterized protein</fullName>
    </submittedName>
</protein>
<evidence type="ECO:0000313" key="3">
    <source>
        <dbReference type="Proteomes" id="UP001218423"/>
    </source>
</evidence>
<dbReference type="InterPro" id="IPR011004">
    <property type="entry name" value="Trimer_LpxA-like_sf"/>
</dbReference>
<feature type="chain" id="PRO_5042591853" evidence="1">
    <location>
        <begin position="25"/>
        <end position="667"/>
    </location>
</feature>
<dbReference type="EMBL" id="CP120943">
    <property type="protein sequence ID" value="WFG00276.1"/>
    <property type="molecule type" value="Genomic_DNA"/>
</dbReference>
<evidence type="ECO:0000313" key="2">
    <source>
        <dbReference type="EMBL" id="WFG00276.1"/>
    </source>
</evidence>
<name>A0AAJ5ZER1_AERCA</name>
<organism evidence="2 3">
    <name type="scientific">Aeromonas caviae</name>
    <name type="common">Aeromonas punctata</name>
    <dbReference type="NCBI Taxonomy" id="648"/>
    <lineage>
        <taxon>Bacteria</taxon>
        <taxon>Pseudomonadati</taxon>
        <taxon>Pseudomonadota</taxon>
        <taxon>Gammaproteobacteria</taxon>
        <taxon>Aeromonadales</taxon>
        <taxon>Aeromonadaceae</taxon>
        <taxon>Aeromonas</taxon>
    </lineage>
</organism>
<accession>A0AAJ5ZER1</accession>
<gene>
    <name evidence="2" type="ORF">P5S46_21175</name>
</gene>
<dbReference type="AlphaFoldDB" id="A0AAJ5ZER1"/>
<proteinExistence type="predicted"/>
<feature type="signal peptide" evidence="1">
    <location>
        <begin position="1"/>
        <end position="24"/>
    </location>
</feature>
<dbReference type="SUPFAM" id="SSF51161">
    <property type="entry name" value="Trimeric LpxA-like enzymes"/>
    <property type="match status" value="1"/>
</dbReference>
<dbReference type="Proteomes" id="UP001218423">
    <property type="component" value="Plasmid pAC1520"/>
</dbReference>
<evidence type="ECO:0000256" key="1">
    <source>
        <dbReference type="SAM" id="SignalP"/>
    </source>
</evidence>
<reference evidence="2" key="1">
    <citation type="submission" date="2023-03" db="EMBL/GenBank/DDBJ databases">
        <title>Aeromonas caviae strain AC1520.</title>
        <authorList>
            <person name="Xie T."/>
            <person name="Zhang Q."/>
            <person name="Deng J."/>
            <person name="Li X."/>
        </authorList>
    </citation>
    <scope>NUCLEOTIDE SEQUENCE</scope>
    <source>
        <strain evidence="2">AC1520</strain>
        <plasmid evidence="2">pAC1520</plasmid>
    </source>
</reference>
<keyword evidence="2" id="KW-0614">Plasmid</keyword>
<dbReference type="RefSeq" id="WP_277857215.1">
    <property type="nucleotide sequence ID" value="NZ_CP120943.1"/>
</dbReference>
<geneLocation type="plasmid" evidence="2 3">
    <name>pAC1520</name>
</geneLocation>